<dbReference type="AlphaFoldDB" id="A0A3N4IC54"/>
<evidence type="ECO:0000256" key="1">
    <source>
        <dbReference type="ARBA" id="ARBA00022884"/>
    </source>
</evidence>
<feature type="compositionally biased region" description="Pro residues" evidence="3">
    <location>
        <begin position="204"/>
        <end position="224"/>
    </location>
</feature>
<dbReference type="PROSITE" id="PS50102">
    <property type="entry name" value="RRM"/>
    <property type="match status" value="1"/>
</dbReference>
<dbReference type="PANTHER" id="PTHR23003:SF51">
    <property type="entry name" value="SERINE-ARGININE PROTEIN 55"/>
    <property type="match status" value="1"/>
</dbReference>
<dbReference type="InterPro" id="IPR050374">
    <property type="entry name" value="RRT5_SRSF_SR"/>
</dbReference>
<evidence type="ECO:0000313" key="5">
    <source>
        <dbReference type="EMBL" id="RPA83669.1"/>
    </source>
</evidence>
<reference evidence="5 6" key="1">
    <citation type="journal article" date="2018" name="Nat. Ecol. Evol.">
        <title>Pezizomycetes genomes reveal the molecular basis of ectomycorrhizal truffle lifestyle.</title>
        <authorList>
            <person name="Murat C."/>
            <person name="Payen T."/>
            <person name="Noel B."/>
            <person name="Kuo A."/>
            <person name="Morin E."/>
            <person name="Chen J."/>
            <person name="Kohler A."/>
            <person name="Krizsan K."/>
            <person name="Balestrini R."/>
            <person name="Da Silva C."/>
            <person name="Montanini B."/>
            <person name="Hainaut M."/>
            <person name="Levati E."/>
            <person name="Barry K.W."/>
            <person name="Belfiori B."/>
            <person name="Cichocki N."/>
            <person name="Clum A."/>
            <person name="Dockter R.B."/>
            <person name="Fauchery L."/>
            <person name="Guy J."/>
            <person name="Iotti M."/>
            <person name="Le Tacon F."/>
            <person name="Lindquist E.A."/>
            <person name="Lipzen A."/>
            <person name="Malagnac F."/>
            <person name="Mello A."/>
            <person name="Molinier V."/>
            <person name="Miyauchi S."/>
            <person name="Poulain J."/>
            <person name="Riccioni C."/>
            <person name="Rubini A."/>
            <person name="Sitrit Y."/>
            <person name="Splivallo R."/>
            <person name="Traeger S."/>
            <person name="Wang M."/>
            <person name="Zifcakova L."/>
            <person name="Wipf D."/>
            <person name="Zambonelli A."/>
            <person name="Paolocci F."/>
            <person name="Nowrousian M."/>
            <person name="Ottonello S."/>
            <person name="Baldrian P."/>
            <person name="Spatafora J.W."/>
            <person name="Henrissat B."/>
            <person name="Nagy L.G."/>
            <person name="Aury J.M."/>
            <person name="Wincker P."/>
            <person name="Grigoriev I.V."/>
            <person name="Bonfante P."/>
            <person name="Martin F.M."/>
        </authorList>
    </citation>
    <scope>NUCLEOTIDE SEQUENCE [LARGE SCALE GENOMIC DNA]</scope>
    <source>
        <strain evidence="5 6">RN42</strain>
    </source>
</reference>
<proteinExistence type="predicted"/>
<evidence type="ECO:0000256" key="2">
    <source>
        <dbReference type="PROSITE-ProRule" id="PRU00176"/>
    </source>
</evidence>
<dbReference type="CDD" id="cd00590">
    <property type="entry name" value="RRM_SF"/>
    <property type="match status" value="1"/>
</dbReference>
<sequence>MPAPPAQDSDRLYLGNLPKETTRADVEEFFGKEEMERSVTEIKLLGVFGFVQCKTVLAAREIIPKFHGKLIGENRVSVQMARGIARTGDSFPPGGRPGGKRSSFRMIVTGLPDTSWQDLKDFARKGDPDVVFSEIDRSGSGIIEYGTEAALHTAVKILDGTPYKGKGEDKTRIVACRIDAGGGGPPPRGRSRSPVRGRYGAPPGRYPPSPPSIPRRGYTPPPPRGAGGGYRGYSPREYYESRSPRRQYRGNGYDRERLSPPPRHMYPHPDDYRRREDPYPPKRGYEDERYGPMPGHRGDYDRRPPSPRERIRERTPLAPRGEPDYRSGRRAYEEERPHRGYH</sequence>
<dbReference type="GO" id="GO:0003729">
    <property type="term" value="F:mRNA binding"/>
    <property type="evidence" value="ECO:0007669"/>
    <property type="project" value="TreeGrafter"/>
</dbReference>
<accession>A0A3N4IC54</accession>
<dbReference type="OrthoDB" id="1099063at2759"/>
<dbReference type="Pfam" id="PF00076">
    <property type="entry name" value="RRM_1"/>
    <property type="match status" value="1"/>
</dbReference>
<dbReference type="PANTHER" id="PTHR23003">
    <property type="entry name" value="RNA RECOGNITION MOTIF RRM DOMAIN CONTAINING PROTEIN"/>
    <property type="match status" value="1"/>
</dbReference>
<dbReference type="SMART" id="SM00360">
    <property type="entry name" value="RRM"/>
    <property type="match status" value="2"/>
</dbReference>
<dbReference type="SUPFAM" id="SSF54928">
    <property type="entry name" value="RNA-binding domain, RBD"/>
    <property type="match status" value="1"/>
</dbReference>
<dbReference type="STRING" id="1160509.A0A3N4IC54"/>
<dbReference type="InterPro" id="IPR035979">
    <property type="entry name" value="RBD_domain_sf"/>
</dbReference>
<dbReference type="InterPro" id="IPR000504">
    <property type="entry name" value="RRM_dom"/>
</dbReference>
<dbReference type="Gene3D" id="3.30.70.330">
    <property type="match status" value="2"/>
</dbReference>
<keyword evidence="1 2" id="KW-0694">RNA-binding</keyword>
<feature type="domain" description="RRM" evidence="4">
    <location>
        <begin position="10"/>
        <end position="83"/>
    </location>
</feature>
<dbReference type="InterPro" id="IPR012677">
    <property type="entry name" value="Nucleotide-bd_a/b_plait_sf"/>
</dbReference>
<dbReference type="Proteomes" id="UP000275078">
    <property type="component" value="Unassembled WGS sequence"/>
</dbReference>
<feature type="compositionally biased region" description="Basic and acidic residues" evidence="3">
    <location>
        <begin position="267"/>
        <end position="342"/>
    </location>
</feature>
<evidence type="ECO:0000259" key="4">
    <source>
        <dbReference type="PROSITE" id="PS50102"/>
    </source>
</evidence>
<dbReference type="EMBL" id="ML119663">
    <property type="protein sequence ID" value="RPA83669.1"/>
    <property type="molecule type" value="Genomic_DNA"/>
</dbReference>
<gene>
    <name evidence="5" type="ORF">BJ508DRAFT_324383</name>
</gene>
<evidence type="ECO:0000313" key="6">
    <source>
        <dbReference type="Proteomes" id="UP000275078"/>
    </source>
</evidence>
<dbReference type="GO" id="GO:0005737">
    <property type="term" value="C:cytoplasm"/>
    <property type="evidence" value="ECO:0007669"/>
    <property type="project" value="TreeGrafter"/>
</dbReference>
<keyword evidence="6" id="KW-1185">Reference proteome</keyword>
<dbReference type="GO" id="GO:0005634">
    <property type="term" value="C:nucleus"/>
    <property type="evidence" value="ECO:0007669"/>
    <property type="project" value="TreeGrafter"/>
</dbReference>
<feature type="region of interest" description="Disordered" evidence="3">
    <location>
        <begin position="177"/>
        <end position="342"/>
    </location>
</feature>
<name>A0A3N4IC54_ASCIM</name>
<evidence type="ECO:0000256" key="3">
    <source>
        <dbReference type="SAM" id="MobiDB-lite"/>
    </source>
</evidence>
<organism evidence="5 6">
    <name type="scientific">Ascobolus immersus RN42</name>
    <dbReference type="NCBI Taxonomy" id="1160509"/>
    <lineage>
        <taxon>Eukaryota</taxon>
        <taxon>Fungi</taxon>
        <taxon>Dikarya</taxon>
        <taxon>Ascomycota</taxon>
        <taxon>Pezizomycotina</taxon>
        <taxon>Pezizomycetes</taxon>
        <taxon>Pezizales</taxon>
        <taxon>Ascobolaceae</taxon>
        <taxon>Ascobolus</taxon>
    </lineage>
</organism>
<protein>
    <recommendedName>
        <fullName evidence="4">RRM domain-containing protein</fullName>
    </recommendedName>
</protein>